<dbReference type="EMBL" id="QVTE01000036">
    <property type="protein sequence ID" value="RFU68047.1"/>
    <property type="molecule type" value="Genomic_DNA"/>
</dbReference>
<dbReference type="Proteomes" id="UP000264541">
    <property type="component" value="Unassembled WGS sequence"/>
</dbReference>
<organism evidence="10 11">
    <name type="scientific">Peribacillus saganii</name>
    <dbReference type="NCBI Taxonomy" id="2303992"/>
    <lineage>
        <taxon>Bacteria</taxon>
        <taxon>Bacillati</taxon>
        <taxon>Bacillota</taxon>
        <taxon>Bacilli</taxon>
        <taxon>Bacillales</taxon>
        <taxon>Bacillaceae</taxon>
        <taxon>Peribacillus</taxon>
    </lineage>
</organism>
<dbReference type="Pfam" id="PF01118">
    <property type="entry name" value="Semialdhyde_dh"/>
    <property type="match status" value="1"/>
</dbReference>
<dbReference type="InterPro" id="IPR050085">
    <property type="entry name" value="AGPR"/>
</dbReference>
<dbReference type="InterPro" id="IPR023013">
    <property type="entry name" value="AGPR_AS"/>
</dbReference>
<dbReference type="CDD" id="cd23934">
    <property type="entry name" value="AGPR_1_C"/>
    <property type="match status" value="1"/>
</dbReference>
<sequence length="344" mass="37499">MKVSIIGASGYGGLELIRLLTHHPHFHLESLHTSSMAGVPIGAESNHLAHLPYILEEIDPEKIAKTADIVFLATPTGISKELAPSFHDLGVKLIDLSGDLRLKKTGEYEKWYKGASAPAKILNEAVYGLSEWNQKEIEKASVIANPGCYPTATLLGLAPLFMEGLAITSDIIVDAKSGVSGAGKSPTAVTHFSDMNDNFKIYKVHQHQHIPEIEQQLGEWAGEIDPVSFNTHLVPMTRGIMATMYVKLKRKTTTHELLDLYKTAYENQPFVRIQPEAHFPCTKQVYGSNFCDIGVAFDERTNKATIVSVIDNLMKGAAGQAVQNANILIGADPSAGLMQAPLYP</sequence>
<dbReference type="InterPro" id="IPR000706">
    <property type="entry name" value="AGPR_type-1"/>
</dbReference>
<dbReference type="Gene3D" id="3.30.360.10">
    <property type="entry name" value="Dihydrodipicolinate Reductase, domain 2"/>
    <property type="match status" value="1"/>
</dbReference>
<evidence type="ECO:0000256" key="6">
    <source>
        <dbReference type="ARBA" id="ARBA00050557"/>
    </source>
</evidence>
<dbReference type="CDD" id="cd17895">
    <property type="entry name" value="AGPR_1_N"/>
    <property type="match status" value="1"/>
</dbReference>
<evidence type="ECO:0000256" key="8">
    <source>
        <dbReference type="PROSITE-ProRule" id="PRU10010"/>
    </source>
</evidence>
<dbReference type="RefSeq" id="WP_117327214.1">
    <property type="nucleotide sequence ID" value="NZ_QVTE01000036.1"/>
</dbReference>
<dbReference type="GO" id="GO:0005737">
    <property type="term" value="C:cytoplasm"/>
    <property type="evidence" value="ECO:0007669"/>
    <property type="project" value="UniProtKB-SubCell"/>
</dbReference>
<dbReference type="PANTHER" id="PTHR32338">
    <property type="entry name" value="N-ACETYL-GAMMA-GLUTAMYL-PHOSPHATE REDUCTASE, CHLOROPLASTIC-RELATED-RELATED"/>
    <property type="match status" value="1"/>
</dbReference>
<comment type="catalytic activity">
    <reaction evidence="6 7">
        <text>N-acetyl-L-glutamate 5-semialdehyde + phosphate + NADP(+) = N-acetyl-L-glutamyl 5-phosphate + NADPH + H(+)</text>
        <dbReference type="Rhea" id="RHEA:21588"/>
        <dbReference type="ChEBI" id="CHEBI:15378"/>
        <dbReference type="ChEBI" id="CHEBI:29123"/>
        <dbReference type="ChEBI" id="CHEBI:43474"/>
        <dbReference type="ChEBI" id="CHEBI:57783"/>
        <dbReference type="ChEBI" id="CHEBI:57936"/>
        <dbReference type="ChEBI" id="CHEBI:58349"/>
        <dbReference type="EC" id="1.2.1.38"/>
    </reaction>
</comment>
<keyword evidence="5 7" id="KW-0560">Oxidoreductase</keyword>
<dbReference type="InterPro" id="IPR000534">
    <property type="entry name" value="Semialdehyde_DH_NAD-bd"/>
</dbReference>
<dbReference type="OrthoDB" id="9801289at2"/>
<evidence type="ECO:0000256" key="4">
    <source>
        <dbReference type="ARBA" id="ARBA00022857"/>
    </source>
</evidence>
<dbReference type="EC" id="1.2.1.38" evidence="7"/>
<keyword evidence="2 7" id="KW-0055">Arginine biosynthesis</keyword>
<feature type="domain" description="Semialdehyde dehydrogenase NAD-binding" evidence="9">
    <location>
        <begin position="2"/>
        <end position="140"/>
    </location>
</feature>
<gene>
    <name evidence="7" type="primary">argC</name>
    <name evidence="10" type="ORF">D0469_13215</name>
</gene>
<evidence type="ECO:0000256" key="2">
    <source>
        <dbReference type="ARBA" id="ARBA00022571"/>
    </source>
</evidence>
<feature type="active site" evidence="7 8">
    <location>
        <position position="148"/>
    </location>
</feature>
<evidence type="ECO:0000256" key="5">
    <source>
        <dbReference type="ARBA" id="ARBA00023002"/>
    </source>
</evidence>
<name>A0A372LLW3_9BACI</name>
<accession>A0A372LLW3</accession>
<dbReference type="SUPFAM" id="SSF55347">
    <property type="entry name" value="Glyceraldehyde-3-phosphate dehydrogenase-like, C-terminal domain"/>
    <property type="match status" value="1"/>
</dbReference>
<evidence type="ECO:0000313" key="10">
    <source>
        <dbReference type="EMBL" id="RFU68047.1"/>
    </source>
</evidence>
<protein>
    <recommendedName>
        <fullName evidence="7">N-acetyl-gamma-glutamyl-phosphate reductase</fullName>
        <shortName evidence="7">AGPR</shortName>
        <ecNumber evidence="7">1.2.1.38</ecNumber>
    </recommendedName>
    <alternativeName>
        <fullName evidence="7">N-acetyl-glutamate semialdehyde dehydrogenase</fullName>
        <shortName evidence="7">NAGSA dehydrogenase</shortName>
    </alternativeName>
</protein>
<keyword evidence="3 7" id="KW-0028">Amino-acid biosynthesis</keyword>
<dbReference type="GO" id="GO:0003942">
    <property type="term" value="F:N-acetyl-gamma-glutamyl-phosphate reductase activity"/>
    <property type="evidence" value="ECO:0007669"/>
    <property type="project" value="UniProtKB-UniRule"/>
</dbReference>
<dbReference type="SMART" id="SM00859">
    <property type="entry name" value="Semialdhyde_dh"/>
    <property type="match status" value="1"/>
</dbReference>
<dbReference type="InterPro" id="IPR058924">
    <property type="entry name" value="AGPR_dimerisation_dom"/>
</dbReference>
<dbReference type="FunFam" id="3.30.360.10:FF:000014">
    <property type="entry name" value="N-acetyl-gamma-glutamyl-phosphate reductase"/>
    <property type="match status" value="1"/>
</dbReference>
<evidence type="ECO:0000256" key="1">
    <source>
        <dbReference type="ARBA" id="ARBA00004862"/>
    </source>
</evidence>
<dbReference type="NCBIfam" id="TIGR01850">
    <property type="entry name" value="argC"/>
    <property type="match status" value="1"/>
</dbReference>
<evidence type="ECO:0000259" key="9">
    <source>
        <dbReference type="SMART" id="SM00859"/>
    </source>
</evidence>
<reference evidence="10 11" key="1">
    <citation type="submission" date="2018-08" db="EMBL/GenBank/DDBJ databases">
        <title>Bacillus chawlae sp. nov., Bacillus glennii sp. nov., and Bacillus saganii sp. nov. Isolated from the Vehicle Assembly Building at Kennedy Space Center where the Viking Spacecraft were Assembled.</title>
        <authorList>
            <person name="Seuylemezian A."/>
            <person name="Vaishampayan P."/>
        </authorList>
    </citation>
    <scope>NUCLEOTIDE SEQUENCE [LARGE SCALE GENOMIC DNA]</scope>
    <source>
        <strain evidence="10 11">V47-23a</strain>
    </source>
</reference>
<dbReference type="AlphaFoldDB" id="A0A372LLW3"/>
<evidence type="ECO:0000256" key="7">
    <source>
        <dbReference type="HAMAP-Rule" id="MF_00150"/>
    </source>
</evidence>
<comment type="pathway">
    <text evidence="1 7">Amino-acid biosynthesis; L-arginine biosynthesis; N(2)-acetyl-L-ornithine from L-glutamate: step 3/4.</text>
</comment>
<keyword evidence="7" id="KW-0963">Cytoplasm</keyword>
<dbReference type="GO" id="GO:0006526">
    <property type="term" value="P:L-arginine biosynthetic process"/>
    <property type="evidence" value="ECO:0007669"/>
    <property type="project" value="UniProtKB-UniRule"/>
</dbReference>
<dbReference type="HAMAP" id="MF_00150">
    <property type="entry name" value="ArgC_type1"/>
    <property type="match status" value="1"/>
</dbReference>
<evidence type="ECO:0000313" key="11">
    <source>
        <dbReference type="Proteomes" id="UP000264541"/>
    </source>
</evidence>
<dbReference type="PANTHER" id="PTHR32338:SF10">
    <property type="entry name" value="N-ACETYL-GAMMA-GLUTAMYL-PHOSPHATE REDUCTASE, CHLOROPLASTIC-RELATED"/>
    <property type="match status" value="1"/>
</dbReference>
<proteinExistence type="inferred from homology"/>
<comment type="function">
    <text evidence="7">Catalyzes the NADPH-dependent reduction of N-acetyl-5-glutamyl phosphate to yield N-acetyl-L-glutamate 5-semialdehyde.</text>
</comment>
<keyword evidence="4 7" id="KW-0521">NADP</keyword>
<dbReference type="GO" id="GO:0051287">
    <property type="term" value="F:NAD binding"/>
    <property type="evidence" value="ECO:0007669"/>
    <property type="project" value="InterPro"/>
</dbReference>
<dbReference type="InterPro" id="IPR036291">
    <property type="entry name" value="NAD(P)-bd_dom_sf"/>
</dbReference>
<comment type="subcellular location">
    <subcellularLocation>
        <location evidence="7">Cytoplasm</location>
    </subcellularLocation>
</comment>
<dbReference type="Pfam" id="PF22698">
    <property type="entry name" value="Semialdhyde_dhC_1"/>
    <property type="match status" value="1"/>
</dbReference>
<dbReference type="SUPFAM" id="SSF51735">
    <property type="entry name" value="NAD(P)-binding Rossmann-fold domains"/>
    <property type="match status" value="1"/>
</dbReference>
<dbReference type="GO" id="GO:0070401">
    <property type="term" value="F:NADP+ binding"/>
    <property type="evidence" value="ECO:0007669"/>
    <property type="project" value="InterPro"/>
</dbReference>
<comment type="caution">
    <text evidence="10">The sequence shown here is derived from an EMBL/GenBank/DDBJ whole genome shotgun (WGS) entry which is preliminary data.</text>
</comment>
<dbReference type="Gene3D" id="3.40.50.720">
    <property type="entry name" value="NAD(P)-binding Rossmann-like Domain"/>
    <property type="match status" value="1"/>
</dbReference>
<dbReference type="UniPathway" id="UPA00068">
    <property type="reaction ID" value="UER00108"/>
</dbReference>
<comment type="similarity">
    <text evidence="7">Belongs to the NAGSA dehydrogenase family. Type 1 subfamily.</text>
</comment>
<dbReference type="PROSITE" id="PS01224">
    <property type="entry name" value="ARGC"/>
    <property type="match status" value="1"/>
</dbReference>
<keyword evidence="11" id="KW-1185">Reference proteome</keyword>
<evidence type="ECO:0000256" key="3">
    <source>
        <dbReference type="ARBA" id="ARBA00022605"/>
    </source>
</evidence>